<reference evidence="3" key="1">
    <citation type="submission" date="2020-02" db="EMBL/GenBank/DDBJ databases">
        <title>Flavobacterium sp. genome.</title>
        <authorList>
            <person name="Jung H.S."/>
            <person name="Baek J.H."/>
            <person name="Jeon C.O."/>
        </authorList>
    </citation>
    <scope>NUCLEOTIDE SEQUENCE</scope>
    <source>
        <strain evidence="3">SE-s28</strain>
    </source>
</reference>
<name>A0A972FUI5_9FLAO</name>
<dbReference type="InterPro" id="IPR050553">
    <property type="entry name" value="Thioredoxin_ResA/DsbE_sf"/>
</dbReference>
<evidence type="ECO:0000259" key="2">
    <source>
        <dbReference type="PROSITE" id="PS51352"/>
    </source>
</evidence>
<comment type="caution">
    <text evidence="3">The sequence shown here is derived from an EMBL/GenBank/DDBJ whole genome shotgun (WGS) entry which is preliminary data.</text>
</comment>
<keyword evidence="4" id="KW-1185">Reference proteome</keyword>
<evidence type="ECO:0000313" key="4">
    <source>
        <dbReference type="Proteomes" id="UP000712080"/>
    </source>
</evidence>
<gene>
    <name evidence="3" type="ORF">G6047_07290</name>
</gene>
<dbReference type="SUPFAM" id="SSF52833">
    <property type="entry name" value="Thioredoxin-like"/>
    <property type="match status" value="1"/>
</dbReference>
<feature type="domain" description="Thioredoxin" evidence="2">
    <location>
        <begin position="114"/>
        <end position="250"/>
    </location>
</feature>
<dbReference type="Proteomes" id="UP000712080">
    <property type="component" value="Unassembled WGS sequence"/>
</dbReference>
<dbReference type="PROSITE" id="PS51352">
    <property type="entry name" value="THIOREDOXIN_2"/>
    <property type="match status" value="1"/>
</dbReference>
<proteinExistence type="predicted"/>
<dbReference type="PANTHER" id="PTHR42852:SF17">
    <property type="entry name" value="THIOREDOXIN-LIKE PROTEIN HI_1115"/>
    <property type="match status" value="1"/>
</dbReference>
<organism evidence="3 4">
    <name type="scientific">Flavobacterium silvaticum</name>
    <dbReference type="NCBI Taxonomy" id="1852020"/>
    <lineage>
        <taxon>Bacteria</taxon>
        <taxon>Pseudomonadati</taxon>
        <taxon>Bacteroidota</taxon>
        <taxon>Flavobacteriia</taxon>
        <taxon>Flavobacteriales</taxon>
        <taxon>Flavobacteriaceae</taxon>
        <taxon>Flavobacterium</taxon>
    </lineage>
</organism>
<dbReference type="Gene3D" id="3.40.30.10">
    <property type="entry name" value="Glutaredoxin"/>
    <property type="match status" value="1"/>
</dbReference>
<accession>A0A972FUI5</accession>
<dbReference type="AlphaFoldDB" id="A0A972FUI5"/>
<dbReference type="InterPro" id="IPR012336">
    <property type="entry name" value="Thioredoxin-like_fold"/>
</dbReference>
<dbReference type="RefSeq" id="WP_169526864.1">
    <property type="nucleotide sequence ID" value="NZ_JAAMPU010000103.1"/>
</dbReference>
<dbReference type="PANTHER" id="PTHR42852">
    <property type="entry name" value="THIOL:DISULFIDE INTERCHANGE PROTEIN DSBE"/>
    <property type="match status" value="1"/>
</dbReference>
<dbReference type="CDD" id="cd02966">
    <property type="entry name" value="TlpA_like_family"/>
    <property type="match status" value="1"/>
</dbReference>
<evidence type="ECO:0000313" key="3">
    <source>
        <dbReference type="EMBL" id="NMH27830.1"/>
    </source>
</evidence>
<protein>
    <submittedName>
        <fullName evidence="3">TlpA family protein disulfide reductase</fullName>
    </submittedName>
</protein>
<feature type="chain" id="PRO_5036994330" evidence="1">
    <location>
        <begin position="18"/>
        <end position="252"/>
    </location>
</feature>
<evidence type="ECO:0000256" key="1">
    <source>
        <dbReference type="SAM" id="SignalP"/>
    </source>
</evidence>
<sequence>MIRVFLLSLVFASALNAQPYDFIPKEYHLMTSEEKAKLVPPYTGVSFLMDDGKYLENKDVAAMKANGGYEQLFYGDKKGNVRIIVSRKLSDAELQKRKEDYLKLKTESHEKLNALIGKPFPEMGLTNLDGTPFSVTNSGKSTVLYFWFTNCPECEKILPEFNKLYNTYKDRFNFVSPTLDNKQLVEKYVKTHITPQPKLVAGSELKKQYIDFFPTVMILDREGNILAVQDATGMIENLKVKLYEISSKNKVK</sequence>
<dbReference type="EMBL" id="JAAMPU010000103">
    <property type="protein sequence ID" value="NMH27830.1"/>
    <property type="molecule type" value="Genomic_DNA"/>
</dbReference>
<dbReference type="Pfam" id="PF13905">
    <property type="entry name" value="Thioredoxin_8"/>
    <property type="match status" value="1"/>
</dbReference>
<feature type="signal peptide" evidence="1">
    <location>
        <begin position="1"/>
        <end position="17"/>
    </location>
</feature>
<keyword evidence="1" id="KW-0732">Signal</keyword>
<dbReference type="InterPro" id="IPR036249">
    <property type="entry name" value="Thioredoxin-like_sf"/>
</dbReference>
<dbReference type="InterPro" id="IPR013766">
    <property type="entry name" value="Thioredoxin_domain"/>
</dbReference>